<comment type="caution">
    <text evidence="11">The sequence shown here is derived from an EMBL/GenBank/DDBJ whole genome shotgun (WGS) entry which is preliminary data.</text>
</comment>
<keyword evidence="7" id="KW-1278">Translocase</keyword>
<evidence type="ECO:0000256" key="4">
    <source>
        <dbReference type="ARBA" id="ARBA00022741"/>
    </source>
</evidence>
<dbReference type="PROSITE" id="PS00152">
    <property type="entry name" value="ATPASE_ALPHA_BETA"/>
    <property type="match status" value="1"/>
</dbReference>
<dbReference type="InterPro" id="IPR020003">
    <property type="entry name" value="ATPase_a/bsu_AS"/>
</dbReference>
<dbReference type="InterPro" id="IPR004100">
    <property type="entry name" value="ATPase_F1/V1/A1_a/bsu_N"/>
</dbReference>
<name>A0ABU0IDZ1_9HYPH</name>
<evidence type="ECO:0000256" key="2">
    <source>
        <dbReference type="ARBA" id="ARBA00022448"/>
    </source>
</evidence>
<dbReference type="SMART" id="SM00382">
    <property type="entry name" value="AAA"/>
    <property type="match status" value="1"/>
</dbReference>
<dbReference type="PANTHER" id="PTHR15184">
    <property type="entry name" value="ATP SYNTHASE"/>
    <property type="match status" value="1"/>
</dbReference>
<dbReference type="Gene3D" id="3.40.50.300">
    <property type="entry name" value="P-loop containing nucleotide triphosphate hydrolases"/>
    <property type="match status" value="1"/>
</dbReference>
<dbReference type="Gene3D" id="1.20.1270.330">
    <property type="match status" value="1"/>
</dbReference>
<evidence type="ECO:0000256" key="6">
    <source>
        <dbReference type="ARBA" id="ARBA00022927"/>
    </source>
</evidence>
<keyword evidence="5" id="KW-0067">ATP-binding</keyword>
<keyword evidence="12" id="KW-1185">Reference proteome</keyword>
<keyword evidence="2" id="KW-0813">Transport</keyword>
<comment type="catalytic activity">
    <reaction evidence="9">
        <text>ATP + H2O + cellular proteinSide 1 = ADP + phosphate + cellular proteinSide 2.</text>
        <dbReference type="EC" id="7.4.2.8"/>
    </reaction>
</comment>
<evidence type="ECO:0000256" key="5">
    <source>
        <dbReference type="ARBA" id="ARBA00022840"/>
    </source>
</evidence>
<keyword evidence="6" id="KW-0653">Protein transport</keyword>
<evidence type="ECO:0000256" key="7">
    <source>
        <dbReference type="ARBA" id="ARBA00022967"/>
    </source>
</evidence>
<dbReference type="SUPFAM" id="SSF52540">
    <property type="entry name" value="P-loop containing nucleoside triphosphate hydrolases"/>
    <property type="match status" value="1"/>
</dbReference>
<dbReference type="Pfam" id="PF02874">
    <property type="entry name" value="ATP-synt_ab_N"/>
    <property type="match status" value="1"/>
</dbReference>
<feature type="domain" description="AAA+ ATPase" evidence="10">
    <location>
        <begin position="178"/>
        <end position="360"/>
    </location>
</feature>
<dbReference type="CDD" id="cd01136">
    <property type="entry name" value="ATPase_flagellum-secretory_path_III"/>
    <property type="match status" value="1"/>
</dbReference>
<dbReference type="Proteomes" id="UP001235269">
    <property type="component" value="Unassembled WGS sequence"/>
</dbReference>
<evidence type="ECO:0000313" key="11">
    <source>
        <dbReference type="EMBL" id="MDQ0456386.1"/>
    </source>
</evidence>
<gene>
    <name evidence="11" type="ORF">QO005_002727</name>
</gene>
<evidence type="ECO:0000313" key="12">
    <source>
        <dbReference type="Proteomes" id="UP001235269"/>
    </source>
</evidence>
<dbReference type="InterPro" id="IPR040627">
    <property type="entry name" value="T3SS_ATPase_C"/>
</dbReference>
<reference evidence="11 12" key="1">
    <citation type="submission" date="2023-07" db="EMBL/GenBank/DDBJ databases">
        <title>Genomic Encyclopedia of Type Strains, Phase IV (KMG-IV): sequencing the most valuable type-strain genomes for metagenomic binning, comparative biology and taxonomic classification.</title>
        <authorList>
            <person name="Goeker M."/>
        </authorList>
    </citation>
    <scope>NUCLEOTIDE SEQUENCE [LARGE SCALE GENOMIC DNA]</scope>
    <source>
        <strain evidence="11 12">DSM 100301</strain>
    </source>
</reference>
<accession>A0ABU0IDZ1</accession>
<dbReference type="Pfam" id="PF00006">
    <property type="entry name" value="ATP-synt_ab"/>
    <property type="match status" value="1"/>
</dbReference>
<dbReference type="InterPro" id="IPR050053">
    <property type="entry name" value="ATPase_alpha/beta_chains"/>
</dbReference>
<dbReference type="RefSeq" id="WP_307158583.1">
    <property type="nucleotide sequence ID" value="NZ_JAUSWH010000008.1"/>
</dbReference>
<comment type="subcellular location">
    <subcellularLocation>
        <location evidence="1">Cytoplasm</location>
    </subcellularLocation>
</comment>
<dbReference type="InterPro" id="IPR005714">
    <property type="entry name" value="ATPase_T3SS_FliI/YscN"/>
</dbReference>
<keyword evidence="4" id="KW-0547">Nucleotide-binding</keyword>
<dbReference type="PANTHER" id="PTHR15184:SF9">
    <property type="entry name" value="SPI-1 TYPE 3 SECRETION SYSTEM ATPASE"/>
    <property type="match status" value="1"/>
</dbReference>
<evidence type="ECO:0000256" key="3">
    <source>
        <dbReference type="ARBA" id="ARBA00022490"/>
    </source>
</evidence>
<dbReference type="NCBIfam" id="TIGR01026">
    <property type="entry name" value="fliI_yscN"/>
    <property type="match status" value="1"/>
</dbReference>
<keyword evidence="3" id="KW-0963">Cytoplasm</keyword>
<dbReference type="InterPro" id="IPR023366">
    <property type="entry name" value="ATP_synth_asu-like_sf"/>
</dbReference>
<evidence type="ECO:0000259" key="10">
    <source>
        <dbReference type="SMART" id="SM00382"/>
    </source>
</evidence>
<evidence type="ECO:0000256" key="9">
    <source>
        <dbReference type="ARBA" id="ARBA00034006"/>
    </source>
</evidence>
<dbReference type="Pfam" id="PF18269">
    <property type="entry name" value="T3SS_ATPase_C"/>
    <property type="match status" value="1"/>
</dbReference>
<protein>
    <submittedName>
        <fullName evidence="11">Type III secretion protein N (ATPase)</fullName>
    </submittedName>
</protein>
<dbReference type="Gene3D" id="2.40.30.20">
    <property type="match status" value="1"/>
</dbReference>
<evidence type="ECO:0000256" key="1">
    <source>
        <dbReference type="ARBA" id="ARBA00004496"/>
    </source>
</evidence>
<dbReference type="InterPro" id="IPR027417">
    <property type="entry name" value="P-loop_NTPase"/>
</dbReference>
<proteinExistence type="predicted"/>
<dbReference type="InterPro" id="IPR003593">
    <property type="entry name" value="AAA+_ATPase"/>
</dbReference>
<evidence type="ECO:0000256" key="8">
    <source>
        <dbReference type="ARBA" id="ARBA00023065"/>
    </source>
</evidence>
<dbReference type="EMBL" id="JAUSWH010000008">
    <property type="protein sequence ID" value="MDQ0456386.1"/>
    <property type="molecule type" value="Genomic_DNA"/>
</dbReference>
<keyword evidence="8" id="KW-0406">Ion transport</keyword>
<organism evidence="11 12">
    <name type="scientific">Rhizobium paknamense</name>
    <dbReference type="NCBI Taxonomy" id="1206817"/>
    <lineage>
        <taxon>Bacteria</taxon>
        <taxon>Pseudomonadati</taxon>
        <taxon>Pseudomonadota</taxon>
        <taxon>Alphaproteobacteria</taxon>
        <taxon>Hyphomicrobiales</taxon>
        <taxon>Rhizobiaceae</taxon>
        <taxon>Rhizobium/Agrobacterium group</taxon>
        <taxon>Rhizobium</taxon>
    </lineage>
</organism>
<sequence>MPDRPFEDFAAEARNSGAATLQRWRARLDDLAPVRESGRVMRVTGPLVQAIMPSVAIGELCELREPGQGLIGLGEVVGIEGEHAVLSLHGDTRGLSQRTEVTPTGQSPAIAVGDFLLGAVIDAHGRMIAAPSRPVAGAGERIMQPLHGHPPPPLKKLEIEQPFVTGIRAIDGLLTCGEGQRLGIFGPPGAGKSTLISDIVHGSNADVVVCALVGERGREVGEFVRAVMPDGAASKVVLVVATSDRPSLERYKAVLTALSVGEYFRDRGRRVLLVVDSVTRVARALREIGLAAGEPPVRRGYPPSVFAALPKLFERSGNSEKGRMTAFYTVLVEGEDQDDPIAEETRSLLDGHIILSDKIAQAGLFPAIDVLMSRSRTMNAVVTPQHRAAAEAIRSMLALYREVELLIRVGEYQPGRDAAVDKAVAKRPQILDFLHASARQHEDLPAVVAHLEALGR</sequence>
<dbReference type="InterPro" id="IPR000194">
    <property type="entry name" value="ATPase_F1/V1/A1_a/bsu_nucl-bd"/>
</dbReference>